<dbReference type="PANTHER" id="PTHR30153">
    <property type="entry name" value="REPLICATIVE DNA HELICASE DNAB"/>
    <property type="match status" value="1"/>
</dbReference>
<dbReference type="Proteomes" id="UP000186002">
    <property type="component" value="Unassembled WGS sequence"/>
</dbReference>
<keyword evidence="2" id="KW-1185">Reference proteome</keyword>
<dbReference type="Gene3D" id="3.40.50.300">
    <property type="entry name" value="P-loop containing nucleotide triphosphate hydrolases"/>
    <property type="match status" value="1"/>
</dbReference>
<dbReference type="SUPFAM" id="SSF52540">
    <property type="entry name" value="P-loop containing nucleoside triphosphate hydrolases"/>
    <property type="match status" value="1"/>
</dbReference>
<organism evidence="1 2">
    <name type="scientific">Roseibium suaedae</name>
    <dbReference type="NCBI Taxonomy" id="735517"/>
    <lineage>
        <taxon>Bacteria</taxon>
        <taxon>Pseudomonadati</taxon>
        <taxon>Pseudomonadota</taxon>
        <taxon>Alphaproteobacteria</taxon>
        <taxon>Hyphomicrobiales</taxon>
        <taxon>Stappiaceae</taxon>
        <taxon>Roseibium</taxon>
    </lineage>
</organism>
<dbReference type="GO" id="GO:0005524">
    <property type="term" value="F:ATP binding"/>
    <property type="evidence" value="ECO:0007669"/>
    <property type="project" value="InterPro"/>
</dbReference>
<name>A0A1M7MTY9_9HYPH</name>
<dbReference type="InterPro" id="IPR027417">
    <property type="entry name" value="P-loop_NTPase"/>
</dbReference>
<dbReference type="GO" id="GO:0005829">
    <property type="term" value="C:cytosol"/>
    <property type="evidence" value="ECO:0007669"/>
    <property type="project" value="TreeGrafter"/>
</dbReference>
<dbReference type="GO" id="GO:0006260">
    <property type="term" value="P:DNA replication"/>
    <property type="evidence" value="ECO:0007669"/>
    <property type="project" value="InterPro"/>
</dbReference>
<protein>
    <submittedName>
        <fullName evidence="1">AAA domain-containing protein</fullName>
    </submittedName>
</protein>
<evidence type="ECO:0000313" key="1">
    <source>
        <dbReference type="EMBL" id="SHM94482.1"/>
    </source>
</evidence>
<sequence>MMKLSAPVYALKRQARQISRRERIPLHEALDRIAAAEGFSSWPLLAEPHADQAPAARLYPALSAGELVIIAARPGQGKTLLGLELAVEAMKQGRKAVFFTLEYTQAQMLDRFRAIGVDPFAFDRRFDLDMSDGICASHIMERLAGAEAGTLVVIDYLQLLDQRRETPPLMDQVRALREFAQRQKVVLVFLSQVSRAFEASGKALPDLEDVRLPNPLDLSIFTRAAFLEEGQMVCRPL</sequence>
<dbReference type="Pfam" id="PF13481">
    <property type="entry name" value="AAA_25"/>
    <property type="match status" value="1"/>
</dbReference>
<dbReference type="EMBL" id="FRBW01000004">
    <property type="protein sequence ID" value="SHM94482.1"/>
    <property type="molecule type" value="Genomic_DNA"/>
</dbReference>
<dbReference type="PANTHER" id="PTHR30153:SF2">
    <property type="entry name" value="REPLICATIVE DNA HELICASE"/>
    <property type="match status" value="1"/>
</dbReference>
<dbReference type="STRING" id="735517.SAMN05444272_3551"/>
<reference evidence="1 2" key="1">
    <citation type="submission" date="2016-11" db="EMBL/GenBank/DDBJ databases">
        <authorList>
            <person name="Jaros S."/>
            <person name="Januszkiewicz K."/>
            <person name="Wedrychowicz H."/>
        </authorList>
    </citation>
    <scope>NUCLEOTIDE SEQUENCE [LARGE SCALE GENOMIC DNA]</scope>
    <source>
        <strain evidence="1 2">DSM 22153</strain>
    </source>
</reference>
<dbReference type="AlphaFoldDB" id="A0A1M7MTY9"/>
<dbReference type="NCBIfam" id="NF004629">
    <property type="entry name" value="PRK05973.1"/>
    <property type="match status" value="1"/>
</dbReference>
<proteinExistence type="predicted"/>
<dbReference type="GO" id="GO:0003678">
    <property type="term" value="F:DNA helicase activity"/>
    <property type="evidence" value="ECO:0007669"/>
    <property type="project" value="InterPro"/>
</dbReference>
<gene>
    <name evidence="1" type="ORF">SAMN05444272_3551</name>
</gene>
<evidence type="ECO:0000313" key="2">
    <source>
        <dbReference type="Proteomes" id="UP000186002"/>
    </source>
</evidence>
<accession>A0A1M7MTY9</accession>